<evidence type="ECO:0000256" key="14">
    <source>
        <dbReference type="PIRSR" id="PIRSR000948-2"/>
    </source>
</evidence>
<keyword evidence="3" id="KW-0964">Secreted</keyword>
<comment type="subcellular location">
    <subcellularLocation>
        <location evidence="1">Secreted</location>
    </subcellularLocation>
</comment>
<evidence type="ECO:0000256" key="13">
    <source>
        <dbReference type="PIRSR" id="PIRSR000948-1"/>
    </source>
</evidence>
<evidence type="ECO:0000256" key="11">
    <source>
        <dbReference type="ARBA" id="ARBA00047268"/>
    </source>
</evidence>
<keyword evidence="10 12" id="KW-0326">Glycosidase</keyword>
<dbReference type="SUPFAM" id="SSF56300">
    <property type="entry name" value="Metallo-dependent phosphatases"/>
    <property type="match status" value="1"/>
</dbReference>
<feature type="binding site" evidence="13">
    <location>
        <position position="242"/>
    </location>
    <ligand>
        <name>Zn(2+)</name>
        <dbReference type="ChEBI" id="CHEBI:29105"/>
        <label>2</label>
    </ligand>
</feature>
<keyword evidence="6 12" id="KW-0378">Hydrolase</keyword>
<evidence type="ECO:0000259" key="15">
    <source>
        <dbReference type="PROSITE" id="PS50015"/>
    </source>
</evidence>
<dbReference type="Gene3D" id="3.60.21.10">
    <property type="match status" value="1"/>
</dbReference>
<evidence type="ECO:0000256" key="12">
    <source>
        <dbReference type="PIRNR" id="PIRNR000948"/>
    </source>
</evidence>
<dbReference type="InterPro" id="IPR011001">
    <property type="entry name" value="Saposin-like"/>
</dbReference>
<dbReference type="GO" id="GO:0005615">
    <property type="term" value="C:extracellular space"/>
    <property type="evidence" value="ECO:0007669"/>
    <property type="project" value="TreeGrafter"/>
</dbReference>
<comment type="similarity">
    <text evidence="2 12">Belongs to the acid sphingomyelinase family.</text>
</comment>
<evidence type="ECO:0000256" key="3">
    <source>
        <dbReference type="ARBA" id="ARBA00022525"/>
    </source>
</evidence>
<feature type="binding site" evidence="13">
    <location>
        <position position="242"/>
    </location>
    <ligand>
        <name>Zn(2+)</name>
        <dbReference type="ChEBI" id="CHEBI:29105"/>
        <label>1</label>
    </ligand>
</feature>
<dbReference type="GO" id="GO:0006685">
    <property type="term" value="P:sphingomyelin catabolic process"/>
    <property type="evidence" value="ECO:0007669"/>
    <property type="project" value="UniProtKB-UniRule"/>
</dbReference>
<proteinExistence type="inferred from homology"/>
<feature type="binding site" evidence="13">
    <location>
        <position position="282"/>
    </location>
    <ligand>
        <name>Zn(2+)</name>
        <dbReference type="ChEBI" id="CHEBI:29105"/>
        <label>2</label>
    </ligand>
</feature>
<dbReference type="Proteomes" id="UP000663879">
    <property type="component" value="Unassembled WGS sequence"/>
</dbReference>
<dbReference type="PIRSF" id="PIRSF000948">
    <property type="entry name" value="Sphingomy_PDE"/>
    <property type="match status" value="1"/>
</dbReference>
<evidence type="ECO:0000256" key="5">
    <source>
        <dbReference type="ARBA" id="ARBA00022729"/>
    </source>
</evidence>
<feature type="disulfide bond" evidence="14">
    <location>
        <begin position="182"/>
        <end position="187"/>
    </location>
</feature>
<dbReference type="PROSITE" id="PS50015">
    <property type="entry name" value="SAP_B"/>
    <property type="match status" value="1"/>
</dbReference>
<gene>
    <name evidence="16" type="ORF">OXX778_LOCUS3758</name>
</gene>
<feature type="disulfide bond" evidence="14">
    <location>
        <begin position="82"/>
        <end position="93"/>
    </location>
</feature>
<dbReference type="GO" id="GO:0046872">
    <property type="term" value="F:metal ion binding"/>
    <property type="evidence" value="ECO:0007669"/>
    <property type="project" value="UniProtKB-KW"/>
</dbReference>
<evidence type="ECO:0000256" key="4">
    <source>
        <dbReference type="ARBA" id="ARBA00022723"/>
    </source>
</evidence>
<evidence type="ECO:0000256" key="2">
    <source>
        <dbReference type="ARBA" id="ARBA00008234"/>
    </source>
</evidence>
<dbReference type="GO" id="GO:0016020">
    <property type="term" value="C:membrane"/>
    <property type="evidence" value="ECO:0007669"/>
    <property type="project" value="GOC"/>
</dbReference>
<keyword evidence="17" id="KW-1185">Reference proteome</keyword>
<comment type="cofactor">
    <cofactor evidence="13">
        <name>Zn(2+)</name>
        <dbReference type="ChEBI" id="CHEBI:29105"/>
    </cofactor>
    <text evidence="13">Binds 2 Zn(2+) ions per subunit.</text>
</comment>
<feature type="binding site" evidence="13">
    <location>
        <position position="421"/>
    </location>
    <ligand>
        <name>Zn(2+)</name>
        <dbReference type="ChEBI" id="CHEBI:29105"/>
        <label>1</label>
    </ligand>
</feature>
<evidence type="ECO:0000256" key="6">
    <source>
        <dbReference type="ARBA" id="ARBA00022801"/>
    </source>
</evidence>
<protein>
    <recommendedName>
        <fullName evidence="12">Sphingomyelin phosphodiesterase</fullName>
    </recommendedName>
</protein>
<keyword evidence="7 13" id="KW-0862">Zinc</keyword>
<comment type="caution">
    <text evidence="16">The sequence shown here is derived from an EMBL/GenBank/DDBJ whole genome shotgun (WGS) entry which is preliminary data.</text>
</comment>
<dbReference type="PANTHER" id="PTHR10340">
    <property type="entry name" value="SPHINGOMYELIN PHOSPHODIESTERASE"/>
    <property type="match status" value="1"/>
</dbReference>
<dbReference type="PANTHER" id="PTHR10340:SF34">
    <property type="entry name" value="SPHINGOMYELIN PHOSPHODIESTERASE"/>
    <property type="match status" value="1"/>
</dbReference>
<dbReference type="GO" id="GO:0005764">
    <property type="term" value="C:lysosome"/>
    <property type="evidence" value="ECO:0007669"/>
    <property type="project" value="TreeGrafter"/>
</dbReference>
<evidence type="ECO:0000313" key="16">
    <source>
        <dbReference type="EMBL" id="CAF0747954.1"/>
    </source>
</evidence>
<accession>A0A813P634</accession>
<evidence type="ECO:0000256" key="7">
    <source>
        <dbReference type="ARBA" id="ARBA00022833"/>
    </source>
</evidence>
<dbReference type="InterPro" id="IPR011160">
    <property type="entry name" value="Sphingomy_PDE"/>
</dbReference>
<feature type="binding site" evidence="13">
    <location>
        <position position="387"/>
    </location>
    <ligand>
        <name>Zn(2+)</name>
        <dbReference type="ChEBI" id="CHEBI:29105"/>
        <label>2</label>
    </ligand>
</feature>
<reference evidence="16" key="1">
    <citation type="submission" date="2021-02" db="EMBL/GenBank/DDBJ databases">
        <authorList>
            <person name="Nowell W R."/>
        </authorList>
    </citation>
    <scope>NUCLEOTIDE SEQUENCE</scope>
    <source>
        <strain evidence="16">Ploen Becks lab</strain>
    </source>
</reference>
<sequence length="573" mass="66859">MHFELIQLTTLFFLSQIQCDYLKRVFYSDSTPLLCTSKIECDKAKAKLNTYCSMCGIIMPVVKFLVITDQTEVVERLALSICVGPDKSNTQMCKQLINTYKKTVYEVLQETPLSEDELCHAFLECKPVTNKVLNWTIPLTNISKPTITTPKTPSPDSPSVRILHLTDIHLDLEYQPGSLANCDQPLCCRNESTSTKKDVLINNLAGQWGDYRFCDLPLWTLESMFEHISKNEKFDFIYWTGDLGPHDVWVDSKPTQLAYFEKLTELFQKYFPGKKVYSTVGNHDTEPDNLYPFSQPKSMSWLYDFIYEDWIMLGVPRSQKSNILKGGFYTFELYPGLRLFALNNVYCYAYNFWLFIDSFDPLEQLNFLVKVLQESENKGEKVHIIGHINPSGCMRSFSEAYYKIVNRYESTIIGQFFGHTHSDEFELFYDLDDKKRPVGIAYMTGSVSTYTFQNPAYRIFTIDGFYKNSTFQIMDHETMFLNISETNMKPNETPIWKKEYSAKEAYGLKSLQPSEWNELIERLWNNLEDPLFDKIYKFYSKSYDLAKSCDLNCRKSFICKFRQARSDYSIKCY</sequence>
<dbReference type="Pfam" id="PF00149">
    <property type="entry name" value="Metallophos"/>
    <property type="match status" value="1"/>
</dbReference>
<dbReference type="InterPro" id="IPR008139">
    <property type="entry name" value="SaposinB_dom"/>
</dbReference>
<dbReference type="InterPro" id="IPR045473">
    <property type="entry name" value="ASM_C"/>
</dbReference>
<feature type="binding site" evidence="13">
    <location>
        <position position="167"/>
    </location>
    <ligand>
        <name>Zn(2+)</name>
        <dbReference type="ChEBI" id="CHEBI:29105"/>
        <label>1</label>
    </ligand>
</feature>
<keyword evidence="5" id="KW-0732">Signal</keyword>
<dbReference type="AlphaFoldDB" id="A0A813P634"/>
<comment type="function">
    <text evidence="12">Converts sphingomyelin to ceramide.</text>
</comment>
<dbReference type="GO" id="GO:0061750">
    <property type="term" value="F:acid sphingomyelin phosphodiesterase activity"/>
    <property type="evidence" value="ECO:0007669"/>
    <property type="project" value="TreeGrafter"/>
</dbReference>
<feature type="disulfide bond" evidence="14">
    <location>
        <begin position="55"/>
        <end position="119"/>
    </location>
</feature>
<organism evidence="16 17">
    <name type="scientific">Brachionus calyciflorus</name>
    <dbReference type="NCBI Taxonomy" id="104777"/>
    <lineage>
        <taxon>Eukaryota</taxon>
        <taxon>Metazoa</taxon>
        <taxon>Spiralia</taxon>
        <taxon>Gnathifera</taxon>
        <taxon>Rotifera</taxon>
        <taxon>Eurotatoria</taxon>
        <taxon>Monogononta</taxon>
        <taxon>Pseudotrocha</taxon>
        <taxon>Ploima</taxon>
        <taxon>Brachionidae</taxon>
        <taxon>Brachionus</taxon>
    </lineage>
</organism>
<feature type="disulfide bond" evidence="14">
    <location>
        <begin position="347"/>
        <end position="393"/>
    </location>
</feature>
<dbReference type="SUPFAM" id="SSF47862">
    <property type="entry name" value="Saposin"/>
    <property type="match status" value="1"/>
</dbReference>
<evidence type="ECO:0000256" key="10">
    <source>
        <dbReference type="ARBA" id="ARBA00023295"/>
    </source>
</evidence>
<dbReference type="OrthoDB" id="282973at2759"/>
<dbReference type="InterPro" id="IPR041805">
    <property type="entry name" value="ASMase/PPN1_MPP"/>
</dbReference>
<feature type="domain" description="Saposin B-type" evidence="15">
    <location>
        <begin position="48"/>
        <end position="129"/>
    </location>
</feature>
<feature type="binding site" evidence="13">
    <location>
        <position position="419"/>
    </location>
    <ligand>
        <name>Zn(2+)</name>
        <dbReference type="ChEBI" id="CHEBI:29105"/>
        <label>2</label>
    </ligand>
</feature>
<evidence type="ECO:0000256" key="9">
    <source>
        <dbReference type="ARBA" id="ARBA00023180"/>
    </source>
</evidence>
<name>A0A813P634_9BILA</name>
<dbReference type="GO" id="GO:0046513">
    <property type="term" value="P:ceramide biosynthetic process"/>
    <property type="evidence" value="ECO:0007669"/>
    <property type="project" value="TreeGrafter"/>
</dbReference>
<evidence type="ECO:0000256" key="8">
    <source>
        <dbReference type="ARBA" id="ARBA00023157"/>
    </source>
</evidence>
<dbReference type="InterPro" id="IPR004843">
    <property type="entry name" value="Calcineurin-like_PHP"/>
</dbReference>
<dbReference type="InterPro" id="IPR029052">
    <property type="entry name" value="Metallo-depent_PP-like"/>
</dbReference>
<feature type="disulfide bond" evidence="14">
    <location>
        <begin position="549"/>
        <end position="553"/>
    </location>
</feature>
<feature type="binding site" evidence="13">
    <location>
        <position position="169"/>
    </location>
    <ligand>
        <name>Zn(2+)</name>
        <dbReference type="ChEBI" id="CHEBI:29105"/>
        <label>1</label>
    </ligand>
</feature>
<dbReference type="CDD" id="cd00842">
    <property type="entry name" value="MPP_ASMase"/>
    <property type="match status" value="1"/>
</dbReference>
<keyword evidence="4 13" id="KW-0479">Metal-binding</keyword>
<dbReference type="GO" id="GO:0016798">
    <property type="term" value="F:hydrolase activity, acting on glycosyl bonds"/>
    <property type="evidence" value="ECO:0007669"/>
    <property type="project" value="UniProtKB-KW"/>
</dbReference>
<evidence type="ECO:0000256" key="1">
    <source>
        <dbReference type="ARBA" id="ARBA00004613"/>
    </source>
</evidence>
<keyword evidence="9" id="KW-0325">Glycoprotein</keyword>
<evidence type="ECO:0000313" key="17">
    <source>
        <dbReference type="Proteomes" id="UP000663879"/>
    </source>
</evidence>
<dbReference type="EMBL" id="CAJNOC010000343">
    <property type="protein sequence ID" value="CAF0747954.1"/>
    <property type="molecule type" value="Genomic_DNA"/>
</dbReference>
<feature type="disulfide bond" evidence="14">
    <location>
        <begin position="188"/>
        <end position="214"/>
    </location>
</feature>
<dbReference type="Pfam" id="PF19272">
    <property type="entry name" value="ASMase_C"/>
    <property type="match status" value="1"/>
</dbReference>
<comment type="catalytic activity">
    <reaction evidence="11">
        <text>a sphingomyelin + H2O = phosphocholine + an N-acylsphing-4-enine + H(+)</text>
        <dbReference type="Rhea" id="RHEA:19253"/>
        <dbReference type="ChEBI" id="CHEBI:15377"/>
        <dbReference type="ChEBI" id="CHEBI:15378"/>
        <dbReference type="ChEBI" id="CHEBI:17636"/>
        <dbReference type="ChEBI" id="CHEBI:52639"/>
        <dbReference type="ChEBI" id="CHEBI:295975"/>
        <dbReference type="EC" id="3.1.4.12"/>
    </reaction>
    <physiologicalReaction direction="left-to-right" evidence="11">
        <dbReference type="Rhea" id="RHEA:19254"/>
    </physiologicalReaction>
</comment>
<keyword evidence="8 14" id="KW-1015">Disulfide bond</keyword>